<comment type="caution">
    <text evidence="1">The sequence shown here is derived from an EMBL/GenBank/DDBJ whole genome shotgun (WGS) entry which is preliminary data.</text>
</comment>
<dbReference type="RefSeq" id="WP_281765463.1">
    <property type="nucleotide sequence ID" value="NZ_BRVO01000002.1"/>
</dbReference>
<protein>
    <submittedName>
        <fullName evidence="1">Uncharacterized protein</fullName>
    </submittedName>
</protein>
<evidence type="ECO:0000313" key="2">
    <source>
        <dbReference type="Proteomes" id="UP001143543"/>
    </source>
</evidence>
<dbReference type="EMBL" id="BRVO01000002">
    <property type="protein sequence ID" value="GLB49840.1"/>
    <property type="molecule type" value="Genomic_DNA"/>
</dbReference>
<keyword evidence="2" id="KW-1185">Reference proteome</keyword>
<reference evidence="1" key="1">
    <citation type="submission" date="2022-07" db="EMBL/GenBank/DDBJ databases">
        <title>Taxonomy of Novel Oxalotrophic and Methylotrophic Bacteria.</title>
        <authorList>
            <person name="Sahin N."/>
            <person name="Tani A."/>
        </authorList>
    </citation>
    <scope>NUCLEOTIDE SEQUENCE</scope>
    <source>
        <strain evidence="1">Y10</strain>
    </source>
</reference>
<evidence type="ECO:0000313" key="1">
    <source>
        <dbReference type="EMBL" id="GLB49840.1"/>
    </source>
</evidence>
<proteinExistence type="predicted"/>
<name>A0ABQ5MKA7_9FLAO</name>
<organism evidence="1 2">
    <name type="scientific">Neptunitalea lumnitzerae</name>
    <dbReference type="NCBI Taxonomy" id="2965509"/>
    <lineage>
        <taxon>Bacteria</taxon>
        <taxon>Pseudomonadati</taxon>
        <taxon>Bacteroidota</taxon>
        <taxon>Flavobacteriia</taxon>
        <taxon>Flavobacteriales</taxon>
        <taxon>Flavobacteriaceae</taxon>
        <taxon>Neptunitalea</taxon>
    </lineage>
</organism>
<dbReference type="Proteomes" id="UP001143543">
    <property type="component" value="Unassembled WGS sequence"/>
</dbReference>
<gene>
    <name evidence="1" type="ORF">Y10_22080</name>
</gene>
<accession>A0ABQ5MKA7</accession>
<sequence length="136" mass="15558">MENNQKNNPKSHGQNTKKEALLSYLESLKKFPNVSEHKMIAKQFGVLNYQSTFKKEAINRVLKVTEKEAQTASMIESKTNVKQKYFCRLKSQLVNQNKLQVVFLGQCKITLSKGVQYVSSDKSLFNNLLNNKNNGN</sequence>